<dbReference type="InterPro" id="IPR001258">
    <property type="entry name" value="NHL_repeat"/>
</dbReference>
<dbReference type="Proteomes" id="UP000564378">
    <property type="component" value="Unassembled WGS sequence"/>
</dbReference>
<dbReference type="RefSeq" id="WP_185802231.1">
    <property type="nucleotide sequence ID" value="NZ_JACJVJ010000003.1"/>
</dbReference>
<evidence type="ECO:0000256" key="3">
    <source>
        <dbReference type="ARBA" id="ARBA00023180"/>
    </source>
</evidence>
<dbReference type="PANTHER" id="PTHR10680">
    <property type="entry name" value="PEPTIDYL-GLYCINE ALPHA-AMIDATING MONOOXYGENASE"/>
    <property type="match status" value="1"/>
</dbReference>
<reference evidence="5 6" key="1">
    <citation type="submission" date="2020-08" db="EMBL/GenBank/DDBJ databases">
        <title>Draft genome sequence of Parasphingopyxis sp. GrpM-11.</title>
        <authorList>
            <person name="Oh J."/>
            <person name="Roh D.-H."/>
        </authorList>
    </citation>
    <scope>NUCLEOTIDE SEQUENCE [LARGE SCALE GENOMIC DNA]</scope>
    <source>
        <strain evidence="5 6">GrpM-11</strain>
    </source>
</reference>
<evidence type="ECO:0000256" key="4">
    <source>
        <dbReference type="PROSITE-ProRule" id="PRU00504"/>
    </source>
</evidence>
<evidence type="ECO:0000256" key="1">
    <source>
        <dbReference type="ARBA" id="ARBA00022729"/>
    </source>
</evidence>
<dbReference type="Pfam" id="PF01436">
    <property type="entry name" value="NHL"/>
    <property type="match status" value="1"/>
</dbReference>
<dbReference type="InterPro" id="IPR011042">
    <property type="entry name" value="6-blade_b-propeller_TolB-like"/>
</dbReference>
<protein>
    <submittedName>
        <fullName evidence="5">Uncharacterized protein</fullName>
    </submittedName>
</protein>
<dbReference type="EMBL" id="JACJVJ010000003">
    <property type="protein sequence ID" value="MBC2778924.1"/>
    <property type="molecule type" value="Genomic_DNA"/>
</dbReference>
<evidence type="ECO:0000256" key="2">
    <source>
        <dbReference type="ARBA" id="ARBA00022737"/>
    </source>
</evidence>
<name>A0A842I456_9SPHN</name>
<feature type="repeat" description="NHL" evidence="4">
    <location>
        <begin position="160"/>
        <end position="199"/>
    </location>
</feature>
<dbReference type="AlphaFoldDB" id="A0A842I456"/>
<organism evidence="5 6">
    <name type="scientific">Parasphingopyxis marina</name>
    <dbReference type="NCBI Taxonomy" id="2761622"/>
    <lineage>
        <taxon>Bacteria</taxon>
        <taxon>Pseudomonadati</taxon>
        <taxon>Pseudomonadota</taxon>
        <taxon>Alphaproteobacteria</taxon>
        <taxon>Sphingomonadales</taxon>
        <taxon>Sphingomonadaceae</taxon>
        <taxon>Parasphingopyxis</taxon>
    </lineage>
</organism>
<keyword evidence="1" id="KW-0732">Signal</keyword>
<evidence type="ECO:0000313" key="5">
    <source>
        <dbReference type="EMBL" id="MBC2778924.1"/>
    </source>
</evidence>
<dbReference type="PROSITE" id="PS51125">
    <property type="entry name" value="NHL"/>
    <property type="match status" value="2"/>
</dbReference>
<gene>
    <name evidence="5" type="ORF">H6P80_14970</name>
</gene>
<accession>A0A842I456</accession>
<feature type="repeat" description="NHL" evidence="4">
    <location>
        <begin position="116"/>
        <end position="152"/>
    </location>
</feature>
<dbReference type="Gene3D" id="2.120.10.30">
    <property type="entry name" value="TolB, C-terminal domain"/>
    <property type="match status" value="2"/>
</dbReference>
<keyword evidence="6" id="KW-1185">Reference proteome</keyword>
<comment type="caution">
    <text evidence="5">The sequence shown here is derived from an EMBL/GenBank/DDBJ whole genome shotgun (WGS) entry which is preliminary data.</text>
</comment>
<sequence length="288" mass="32516">MTLQFGDGEYRYELVEGWGRLPDDWSFMQVAGIAVDSQDRVYAFHRGMHPCIVFDREGNVLSGWGDGQLAEAHGLYIDRDDNVFFVDRGAHTIEKFSTEGEKLLTVGERWQCAPKFSNLPFNRPQGVATAPNGDIYVADGKCNNAIHWYNPQGEHIKSWGKEGTGPGEFNEPHGMWIKEDGTVMAVDRGNDRIQFFSPDGEYLYSWDGLSHPDHIYIGPDGTIYITEIDSHSVSIWNDAGELQTRWGGERTDKPGLFCGPHGIWADSHGDLYVSEVLTGRRVQKFRRL</sequence>
<dbReference type="PANTHER" id="PTHR10680:SF38">
    <property type="entry name" value="BLL1368 PROTEIN"/>
    <property type="match status" value="1"/>
</dbReference>
<dbReference type="CDD" id="cd14958">
    <property type="entry name" value="NHL_PAL_like"/>
    <property type="match status" value="1"/>
</dbReference>
<dbReference type="SUPFAM" id="SSF101898">
    <property type="entry name" value="NHL repeat"/>
    <property type="match status" value="1"/>
</dbReference>
<keyword evidence="2" id="KW-0677">Repeat</keyword>
<keyword evidence="3" id="KW-0325">Glycoprotein</keyword>
<proteinExistence type="predicted"/>
<evidence type="ECO:0000313" key="6">
    <source>
        <dbReference type="Proteomes" id="UP000564378"/>
    </source>
</evidence>